<sequence>MSASPSVDDIAALDLNTGGGQERGSTAVEAEPASDPGGCGKGGGEFMVKTLEESREGFLDTGDGDSARKPDMDVGEEGDVAGSEEVSDAVVPEGAEVGESSSGTGIELLEEEVAAFVKKEQGDMANEVTERDLVDGCFQATEVGNLGSRRQETGDGRSGDQELRADALETGNMTGIAVEEAKEERLGSMADLGGNQEVVVEIRNGTEPMKEDEAFPEKKASAMSDQRSSYLVDGQAQVIECNVGPSELVARDELGGDQKLELNVKEAGSMMGATEAATRGTVGAVEVDGLEGEEANDGGTVDVMETGNKTEPLVEDEPYLEKEQSTANNVMGHDMVDEQLQAKEGVLDPKGLEMKDGLGSGQKSEINVVDGACVEECGKGNELVKEQITNQNLDCEVRDQDLVEEHLQAPEEDVGSIALEADNELGGHEMLEANVGGAGFGVGTVKTQVPVALVRVEADSSEGIADLGLMHVGVAEVSNGTELTEEGVCCPQKDMSVVDEVVEREAAQGALGPTVLEMENFLDGDQNLEADVLELGCLLGAAKTQAAVDLGGEEADRLKSISDLGQVQHKVPETSGTELTRQDVSCLQKNQSLVTEKGGHGLADANLQVSEGDSSQNQFVVVESTAGTKDMDEGVDGSLMSSDQDRIHEASVSQASYVDTNQNDQEIGNAIHVEETKEVDSMPVDDPIIEQADYAIKDPDMADPGVKVNNPDSNHARDDTVDSGHILTAESKAGLVNSVVHAEALNADKHPTDEDAKDKNIITADGGSVLDVTFMESENRGTQLVDENTGDKEDITTANSCSDLESQFAETSESCPLGSQTSETCPLGEMLMYRKDSALKDSKSAVTTGLPMASKLSEIQTIVSQQKKIVECIPGRNQEIEPQSIGLLVGRSDDAIVHEAESSPGICQNMDMESSILKDETSLPEACHEKGDLTQDSEADKKTSVLVDSVANIGTGPDGIAEQNVQVDGQEHPKIAHKQIVKCVGIRPGICSIENDQHASYFLPLQDKDTFSMSDLVWGKVKSHPWWPGQIFDPSDASDLAMKYQKKDNFLVAYFGDKTFAWCEEPQLKPFETYFSQMEKQSSSDTFVNAVNDALGEVSRRTELGMTCFCLPEGAYADIKYQMVENAGIRDGVSSSAFDRSLVVDYFQPDRLLEYIEALAQLPSGGANRLELVIAQAQLKAFYRSKGYPELPVFQIGGGLMENDAEVSPSDSKLVGEDTIEHSTPTPMELNLGKRKRGRGRPSNREKHMMEDAKKQKNLSELMEESVVSPFANDGKIEFAVKVDGDSILPSSGKKHKVIDFDSDYSEKSKKKRLDSLGDLSTKSPSPTPSSSFKIGECIRRVASQLTGSRPILKCHGETFQNNVSKAEHRRFDVDTEASAHTAVENPRIKVGISEDCSSPDEMLPQLCLAARDPMKGYSFLSMIVSFFTDFRNFCVSSSMEKKHVQKSGGKRGRKRKVSSHSPSSDMSTPDHMQDSYWSDMIYHNSSTNDLKRKGDAHMRSQRKRRKSGGETSISLSLDCVLGTAQHLQVGTISPKMKQASTTERSVISLEEKIVDERTPTALILSFNGSSSLPSEMDLIRIFSCYGPLKEAETEVQRKTNHVKVVFKKRADAEIAFRSAGKYSIFGPALVSYRLRYLPSTPSASPNTTSQGKNDAGAIECGKLVVPGDASPNTISGKHDAVPLEGGNSEVPGDASPNTTPQGENDAVSIEGGNSEIPGDASPNTTPQIKNDAVLIEGGNLEVPGDVSPNTTPQDKNDAVPTEGGNLEFPDSSPNIILHNENDAVRIEGGNIDVPGRTSADPTQQDKNDAVPAEGGNLEVPDDIYPNTTQEKNNSAPIEDGSLEVPGITSPNNSTQDKNDAAPIEYGSLEVPSNTSPSTATRGKNDAAPTEDGSLEIPGNSYPNTATQDKNDAVPTEGVNLEVPDKAENGVAPDTMQDEVGDKGSVVRAVQEAQNPAHLPCLKWVWLTVLLLLEGTKVGEGGPLANRDGPNPNGRFR</sequence>
<dbReference type="InterPro" id="IPR000313">
    <property type="entry name" value="PWWP_dom"/>
</dbReference>
<gene>
    <name evidence="4 5" type="primary">LOC103718133</name>
</gene>
<evidence type="ECO:0000259" key="2">
    <source>
        <dbReference type="PROSITE" id="PS50812"/>
    </source>
</evidence>
<feature type="region of interest" description="Disordered" evidence="1">
    <location>
        <begin position="1667"/>
        <end position="1728"/>
    </location>
</feature>
<feature type="compositionally biased region" description="Basic residues" evidence="1">
    <location>
        <begin position="1444"/>
        <end position="1459"/>
    </location>
</feature>
<evidence type="ECO:0000256" key="1">
    <source>
        <dbReference type="SAM" id="MobiDB-lite"/>
    </source>
</evidence>
<dbReference type="RefSeq" id="XP_038988365.1">
    <property type="nucleotide sequence ID" value="XM_039132437.1"/>
</dbReference>
<dbReference type="PROSITE" id="PS50812">
    <property type="entry name" value="PWWP"/>
    <property type="match status" value="1"/>
</dbReference>
<accession>A0A8B9AY78</accession>
<name>A0A8B9AY78_PHODC</name>
<dbReference type="SMART" id="SM00293">
    <property type="entry name" value="PWWP"/>
    <property type="match status" value="1"/>
</dbReference>
<dbReference type="RefSeq" id="XP_038988364.1">
    <property type="nucleotide sequence ID" value="XM_039132436.1"/>
</dbReference>
<feature type="compositionally biased region" description="Low complexity" evidence="1">
    <location>
        <begin position="1460"/>
        <end position="1471"/>
    </location>
</feature>
<dbReference type="PANTHER" id="PTHR42851">
    <property type="entry name" value="ALDOLASE-RELATED"/>
    <property type="match status" value="1"/>
</dbReference>
<evidence type="ECO:0000313" key="5">
    <source>
        <dbReference type="RefSeq" id="XP_038988365.1"/>
    </source>
</evidence>
<feature type="compositionally biased region" description="Basic and acidic residues" evidence="1">
    <location>
        <begin position="1243"/>
        <end position="1255"/>
    </location>
</feature>
<evidence type="ECO:0000313" key="3">
    <source>
        <dbReference type="Proteomes" id="UP000228380"/>
    </source>
</evidence>
<organism evidence="3 4">
    <name type="scientific">Phoenix dactylifera</name>
    <name type="common">Date palm</name>
    <dbReference type="NCBI Taxonomy" id="42345"/>
    <lineage>
        <taxon>Eukaryota</taxon>
        <taxon>Viridiplantae</taxon>
        <taxon>Streptophyta</taxon>
        <taxon>Embryophyta</taxon>
        <taxon>Tracheophyta</taxon>
        <taxon>Spermatophyta</taxon>
        <taxon>Magnoliopsida</taxon>
        <taxon>Liliopsida</taxon>
        <taxon>Arecaceae</taxon>
        <taxon>Coryphoideae</taxon>
        <taxon>Phoeniceae</taxon>
        <taxon>Phoenix</taxon>
    </lineage>
</organism>
<feature type="region of interest" description="Disordered" evidence="1">
    <location>
        <begin position="1740"/>
        <end position="1774"/>
    </location>
</feature>
<dbReference type="InterPro" id="IPR053063">
    <property type="entry name" value="PWWP_domain_containing_PDP"/>
</dbReference>
<feature type="region of interest" description="Disordered" evidence="1">
    <location>
        <begin position="1442"/>
        <end position="1473"/>
    </location>
</feature>
<dbReference type="Pfam" id="PF00855">
    <property type="entry name" value="PWWP"/>
    <property type="match status" value="1"/>
</dbReference>
<feature type="compositionally biased region" description="Basic residues" evidence="1">
    <location>
        <begin position="1233"/>
        <end position="1242"/>
    </location>
</feature>
<dbReference type="Gene3D" id="2.30.30.140">
    <property type="match status" value="1"/>
</dbReference>
<protein>
    <submittedName>
        <fullName evidence="4 5">Uncharacterized protein LOC103718133 isoform X1</fullName>
    </submittedName>
</protein>
<feature type="compositionally biased region" description="Basic and acidic residues" evidence="1">
    <location>
        <begin position="1490"/>
        <end position="1499"/>
    </location>
</feature>
<keyword evidence="3" id="KW-1185">Reference proteome</keyword>
<feature type="compositionally biased region" description="Polar residues" evidence="1">
    <location>
        <begin position="1826"/>
        <end position="1836"/>
    </location>
</feature>
<feature type="domain" description="PWWP" evidence="2">
    <location>
        <begin position="1013"/>
        <end position="1074"/>
    </location>
</feature>
<evidence type="ECO:0000313" key="4">
    <source>
        <dbReference type="RefSeq" id="XP_038988364.1"/>
    </source>
</evidence>
<feature type="region of interest" description="Disordered" evidence="1">
    <location>
        <begin position="1788"/>
        <end position="1912"/>
    </location>
</feature>
<dbReference type="OrthoDB" id="62853at2759"/>
<proteinExistence type="predicted"/>
<dbReference type="SUPFAM" id="SSF63748">
    <property type="entry name" value="Tudor/PWWP/MBT"/>
    <property type="match status" value="1"/>
</dbReference>
<reference evidence="3" key="1">
    <citation type="journal article" date="2019" name="Nat. Commun.">
        <title>Genome-wide association mapping of date palm fruit traits.</title>
        <authorList>
            <person name="Hazzouri K.M."/>
            <person name="Gros-Balthazard M."/>
            <person name="Flowers J.M."/>
            <person name="Copetti D."/>
            <person name="Lemansour A."/>
            <person name="Lebrun M."/>
            <person name="Masmoudi K."/>
            <person name="Ferrand S."/>
            <person name="Dhar M.I."/>
            <person name="Fresquez Z.A."/>
            <person name="Rosas U."/>
            <person name="Zhang J."/>
            <person name="Talag J."/>
            <person name="Lee S."/>
            <person name="Kudrna D."/>
            <person name="Powell R.F."/>
            <person name="Leitch I.J."/>
            <person name="Krueger R.R."/>
            <person name="Wing R.A."/>
            <person name="Amiri K.M.A."/>
            <person name="Purugganan M.D."/>
        </authorList>
    </citation>
    <scope>NUCLEOTIDE SEQUENCE [LARGE SCALE GENOMIC DNA]</scope>
    <source>
        <strain evidence="3">cv. Khalas</strain>
    </source>
</reference>
<feature type="region of interest" description="Disordered" evidence="1">
    <location>
        <begin position="1489"/>
        <end position="1512"/>
    </location>
</feature>
<feature type="region of interest" description="Disordered" evidence="1">
    <location>
        <begin position="1"/>
        <end position="106"/>
    </location>
</feature>
<feature type="compositionally biased region" description="Low complexity" evidence="1">
    <location>
        <begin position="1321"/>
        <end position="1332"/>
    </location>
</feature>
<reference evidence="4 5" key="2">
    <citation type="submission" date="2025-04" db="UniProtKB">
        <authorList>
            <consortium name="RefSeq"/>
        </authorList>
    </citation>
    <scope>IDENTIFICATION</scope>
    <source>
        <tissue evidence="4 5">Young leaves</tissue>
    </source>
</reference>
<feature type="region of interest" description="Disordered" evidence="1">
    <location>
        <begin position="1313"/>
        <end position="1333"/>
    </location>
</feature>
<dbReference type="GeneID" id="103718133"/>
<feature type="region of interest" description="Disordered" evidence="1">
    <location>
        <begin position="1217"/>
        <end position="1260"/>
    </location>
</feature>
<feature type="compositionally biased region" description="Polar residues" evidence="1">
    <location>
        <begin position="1871"/>
        <end position="1882"/>
    </location>
</feature>
<dbReference type="Proteomes" id="UP000228380">
    <property type="component" value="Chromosome 12"/>
</dbReference>
<dbReference type="CDD" id="cd05162">
    <property type="entry name" value="PWWP"/>
    <property type="match status" value="1"/>
</dbReference>
<dbReference type="PANTHER" id="PTHR42851:SF4">
    <property type="entry name" value="PWWP DOMAIN-CONTAINING PROTEIN"/>
    <property type="match status" value="1"/>
</dbReference>